<reference evidence="3 4" key="1">
    <citation type="journal article" date="2015" name="Nature">
        <title>rRNA introns, odd ribosomes, and small enigmatic genomes across a large radiation of phyla.</title>
        <authorList>
            <person name="Brown C.T."/>
            <person name="Hug L.A."/>
            <person name="Thomas B.C."/>
            <person name="Sharon I."/>
            <person name="Castelle C.J."/>
            <person name="Singh A."/>
            <person name="Wilkins M.J."/>
            <person name="Williams K.H."/>
            <person name="Banfield J.F."/>
        </authorList>
    </citation>
    <scope>NUCLEOTIDE SEQUENCE [LARGE SCALE GENOMIC DNA]</scope>
</reference>
<dbReference type="Gene3D" id="3.40.50.450">
    <property type="match status" value="1"/>
</dbReference>
<evidence type="ECO:0000256" key="1">
    <source>
        <dbReference type="ARBA" id="ARBA00006525"/>
    </source>
</evidence>
<organism evidence="3 4">
    <name type="scientific">Candidatus Wolfebacteria bacterium GW2011_GWB1_41_12</name>
    <dbReference type="NCBI Taxonomy" id="1619006"/>
    <lineage>
        <taxon>Bacteria</taxon>
        <taxon>Candidatus Wolfeibacteriota</taxon>
    </lineage>
</organism>
<dbReference type="PANTHER" id="PTHR43022">
    <property type="entry name" value="PROTEIN SMF"/>
    <property type="match status" value="1"/>
</dbReference>
<evidence type="ECO:0000313" key="4">
    <source>
        <dbReference type="Proteomes" id="UP000033918"/>
    </source>
</evidence>
<comment type="caution">
    <text evidence="3">The sequence shown here is derived from an EMBL/GenBank/DDBJ whole genome shotgun (WGS) entry which is preliminary data.</text>
</comment>
<gene>
    <name evidence="3" type="ORF">UU38_C0003G0207</name>
</gene>
<dbReference type="NCBIfam" id="TIGR00732">
    <property type="entry name" value="dprA"/>
    <property type="match status" value="1"/>
</dbReference>
<dbReference type="InterPro" id="IPR057666">
    <property type="entry name" value="DrpA_SLOG"/>
</dbReference>
<dbReference type="Proteomes" id="UP000033918">
    <property type="component" value="Unassembled WGS sequence"/>
</dbReference>
<dbReference type="SUPFAM" id="SSF102405">
    <property type="entry name" value="MCP/YpsA-like"/>
    <property type="match status" value="1"/>
</dbReference>
<accession>A0A0G0WWY1</accession>
<proteinExistence type="inferred from homology"/>
<comment type="similarity">
    <text evidence="1">Belongs to the DprA/Smf family.</text>
</comment>
<evidence type="ECO:0000313" key="3">
    <source>
        <dbReference type="EMBL" id="KKR88955.1"/>
    </source>
</evidence>
<dbReference type="PANTHER" id="PTHR43022:SF1">
    <property type="entry name" value="PROTEIN SMF"/>
    <property type="match status" value="1"/>
</dbReference>
<dbReference type="AlphaFoldDB" id="A0A0G0WWY1"/>
<dbReference type="GO" id="GO:0009294">
    <property type="term" value="P:DNA-mediated transformation"/>
    <property type="evidence" value="ECO:0007669"/>
    <property type="project" value="InterPro"/>
</dbReference>
<dbReference type="Pfam" id="PF02481">
    <property type="entry name" value="DNA_processg_A"/>
    <property type="match status" value="1"/>
</dbReference>
<name>A0A0G0WWY1_9BACT</name>
<protein>
    <submittedName>
        <fullName evidence="3">Protecting protein DprA protein</fullName>
    </submittedName>
</protein>
<dbReference type="EMBL" id="LCAK01000003">
    <property type="protein sequence ID" value="KKR88955.1"/>
    <property type="molecule type" value="Genomic_DNA"/>
</dbReference>
<dbReference type="PATRIC" id="fig|1619006.3.peg.503"/>
<dbReference type="InterPro" id="IPR003488">
    <property type="entry name" value="DprA"/>
</dbReference>
<evidence type="ECO:0000259" key="2">
    <source>
        <dbReference type="Pfam" id="PF02481"/>
    </source>
</evidence>
<feature type="domain" description="Smf/DprA SLOG" evidence="2">
    <location>
        <begin position="9"/>
        <end position="221"/>
    </location>
</feature>
<sequence>MNQDRQIKIISQKNPEYPSLLKEIQNPPEKLYVLGNLPSEPLANRPKIAIVGTRKATAQGRLLAKEIARKLTELGVIIVSGLAMGIDTSAHEGAVKAGGQTIAVLANGLDTIYPRQNENLAKKILELDGAIISEYPTNTPSFPNQFLERNRIISGLSIATIIIEAPERSGSLATANWAVEQGREVFVFPGPIDHPNYRGSHKLIRDGARLIGSIEDLLEDLPAEIFQKKSFSGPKKSNTGIITDKNQLLIINTLQETGKPLNVDKIIELTKLEPPVVNQAIAFLTIAEIIKETEKGYLI</sequence>